<sequence>MSSTQRPLVRMQKPARTAARVRAACEGGVEDGITTLTSRIGGQSSDAATCAQRQARAPGYSASLSGHPAGKSSHCSLLGSG</sequence>
<feature type="region of interest" description="Disordered" evidence="1">
    <location>
        <begin position="57"/>
        <end position="81"/>
    </location>
</feature>
<keyword evidence="3" id="KW-1185">Reference proteome</keyword>
<name>A0A371D8G0_9APHY</name>
<dbReference type="Proteomes" id="UP000256964">
    <property type="component" value="Unassembled WGS sequence"/>
</dbReference>
<evidence type="ECO:0000313" key="2">
    <source>
        <dbReference type="EMBL" id="RDX48827.1"/>
    </source>
</evidence>
<gene>
    <name evidence="2" type="ORF">OH76DRAFT_630647</name>
</gene>
<evidence type="ECO:0000256" key="1">
    <source>
        <dbReference type="SAM" id="MobiDB-lite"/>
    </source>
</evidence>
<evidence type="ECO:0000313" key="3">
    <source>
        <dbReference type="Proteomes" id="UP000256964"/>
    </source>
</evidence>
<accession>A0A371D8G0</accession>
<protein>
    <submittedName>
        <fullName evidence="2">Uncharacterized protein</fullName>
    </submittedName>
</protein>
<proteinExistence type="predicted"/>
<organism evidence="2 3">
    <name type="scientific">Lentinus brumalis</name>
    <dbReference type="NCBI Taxonomy" id="2498619"/>
    <lineage>
        <taxon>Eukaryota</taxon>
        <taxon>Fungi</taxon>
        <taxon>Dikarya</taxon>
        <taxon>Basidiomycota</taxon>
        <taxon>Agaricomycotina</taxon>
        <taxon>Agaricomycetes</taxon>
        <taxon>Polyporales</taxon>
        <taxon>Polyporaceae</taxon>
        <taxon>Lentinus</taxon>
    </lineage>
</organism>
<dbReference type="EMBL" id="KZ857409">
    <property type="protein sequence ID" value="RDX48827.1"/>
    <property type="molecule type" value="Genomic_DNA"/>
</dbReference>
<reference evidence="2 3" key="1">
    <citation type="journal article" date="2018" name="Biotechnol. Biofuels">
        <title>Integrative visual omics of the white-rot fungus Polyporus brumalis exposes the biotechnological potential of its oxidative enzymes for delignifying raw plant biomass.</title>
        <authorList>
            <person name="Miyauchi S."/>
            <person name="Rancon A."/>
            <person name="Drula E."/>
            <person name="Hage H."/>
            <person name="Chaduli D."/>
            <person name="Favel A."/>
            <person name="Grisel S."/>
            <person name="Henrissat B."/>
            <person name="Herpoel-Gimbert I."/>
            <person name="Ruiz-Duenas F.J."/>
            <person name="Chevret D."/>
            <person name="Hainaut M."/>
            <person name="Lin J."/>
            <person name="Wang M."/>
            <person name="Pangilinan J."/>
            <person name="Lipzen A."/>
            <person name="Lesage-Meessen L."/>
            <person name="Navarro D."/>
            <person name="Riley R."/>
            <person name="Grigoriev I.V."/>
            <person name="Zhou S."/>
            <person name="Raouche S."/>
            <person name="Rosso M.N."/>
        </authorList>
    </citation>
    <scope>NUCLEOTIDE SEQUENCE [LARGE SCALE GENOMIC DNA]</scope>
    <source>
        <strain evidence="2 3">BRFM 1820</strain>
    </source>
</reference>
<dbReference type="AlphaFoldDB" id="A0A371D8G0"/>